<keyword evidence="5" id="KW-0479">Metal-binding</keyword>
<keyword evidence="6" id="KW-0862">Zinc</keyword>
<evidence type="ECO:0000256" key="2">
    <source>
        <dbReference type="ARBA" id="ARBA00004481"/>
    </source>
</evidence>
<evidence type="ECO:0000256" key="4">
    <source>
        <dbReference type="ARBA" id="ARBA00005975"/>
    </source>
</evidence>
<feature type="region of interest" description="Disordered" evidence="8">
    <location>
        <begin position="278"/>
        <end position="300"/>
    </location>
</feature>
<dbReference type="PROSITE" id="PS51837">
    <property type="entry name" value="LITAF"/>
    <property type="match status" value="2"/>
</dbReference>
<gene>
    <name evidence="11" type="primary">8237035</name>
    <name evidence="10" type="ORF">Phum_PHUM603960</name>
</gene>
<dbReference type="VEuPathDB" id="VectorBase:PHUM603960"/>
<dbReference type="GeneID" id="8237035"/>
<dbReference type="HOGENOM" id="CLU_667831_0_0_1"/>
<dbReference type="Proteomes" id="UP000009046">
    <property type="component" value="Unassembled WGS sequence"/>
</dbReference>
<reference evidence="11" key="3">
    <citation type="submission" date="2020-05" db="UniProtKB">
        <authorList>
            <consortium name="EnsemblMetazoa"/>
        </authorList>
    </citation>
    <scope>IDENTIFICATION</scope>
    <source>
        <strain evidence="11">USDA</strain>
    </source>
</reference>
<feature type="compositionally biased region" description="Basic and acidic residues" evidence="8">
    <location>
        <begin position="290"/>
        <end position="300"/>
    </location>
</feature>
<evidence type="ECO:0000313" key="12">
    <source>
        <dbReference type="Proteomes" id="UP000009046"/>
    </source>
</evidence>
<dbReference type="PANTHER" id="PTHR23292">
    <property type="entry name" value="LIPOPOLYSACCHARIDE-INDUCED TUMOR NECROSIS FACTOR-ALPHA FACTOR"/>
    <property type="match status" value="1"/>
</dbReference>
<dbReference type="CTD" id="8237035"/>
<dbReference type="EMBL" id="DS235882">
    <property type="protein sequence ID" value="EEB20156.1"/>
    <property type="molecule type" value="Genomic_DNA"/>
</dbReference>
<evidence type="ECO:0000259" key="9">
    <source>
        <dbReference type="PROSITE" id="PS51837"/>
    </source>
</evidence>
<feature type="domain" description="LITAF" evidence="9">
    <location>
        <begin position="35"/>
        <end position="115"/>
    </location>
</feature>
<dbReference type="RefSeq" id="XP_002432894.1">
    <property type="nucleotide sequence ID" value="XM_002432849.1"/>
</dbReference>
<proteinExistence type="inferred from homology"/>
<dbReference type="EMBL" id="AAZO01007379">
    <property type="status" value="NOT_ANNOTATED_CDS"/>
    <property type="molecule type" value="Genomic_DNA"/>
</dbReference>
<keyword evidence="7" id="KW-0472">Membrane</keyword>
<dbReference type="GO" id="GO:0008270">
    <property type="term" value="F:zinc ion binding"/>
    <property type="evidence" value="ECO:0007669"/>
    <property type="project" value="TreeGrafter"/>
</dbReference>
<dbReference type="InParanoid" id="E0W3F0"/>
<dbReference type="Pfam" id="PF10601">
    <property type="entry name" value="zf-LITAF-like"/>
    <property type="match status" value="2"/>
</dbReference>
<dbReference type="PANTHER" id="PTHR23292:SF14">
    <property type="entry name" value="FI16615P1-RELATED"/>
    <property type="match status" value="1"/>
</dbReference>
<dbReference type="SMART" id="SM00714">
    <property type="entry name" value="LITAF"/>
    <property type="match status" value="2"/>
</dbReference>
<dbReference type="OrthoDB" id="5599753at2759"/>
<evidence type="ECO:0000256" key="6">
    <source>
        <dbReference type="ARBA" id="ARBA00022833"/>
    </source>
</evidence>
<evidence type="ECO:0000313" key="11">
    <source>
        <dbReference type="EnsemblMetazoa" id="PHUM603960-PA"/>
    </source>
</evidence>
<protein>
    <recommendedName>
        <fullName evidence="9">LITAF domain-containing protein</fullName>
    </recommendedName>
</protein>
<dbReference type="AlphaFoldDB" id="E0W3F0"/>
<accession>E0W3F0</accession>
<sequence length="412" mass="46489">MESELIRYDNSIMHIFTAEADGCGGIGGGNGGGNNGGGRETKTVLNCPNPVAKYCYYCKTVVWTKIKYYPTLKTRIIAMGLSFCLLCWVPFFCHWKSEVDHHCSFCNSYLGTYDPILEQCFFDGLNGIRNNNNDNDDDGNVTAVDEKQKEDVKQPQKKYREVGRRCGEYGEKISRREDLIRECGRETKTVLNCPNPVAKYCYYCKTVVWTKIKYYPTLKTRIIAMGLSFCLLCWVPFFCHWKSEVDHHCSFCNSYLGTYDPILEQCFFDGLNGIRNNNNDNDDDGNVTAVDEKQKEDVKQPQKKYREVGRRCGEYGEKISRREDLIRECVEETTVEETTVEEATVEVARVEEERLAETTMKETAVAETTVIKANVAEVTVEGATVAETTVEGATVAETTVEGATVAEAEANS</sequence>
<reference evidence="10" key="2">
    <citation type="submission" date="2007-04" db="EMBL/GenBank/DDBJ databases">
        <title>The genome of the human body louse.</title>
        <authorList>
            <consortium name="The Human Body Louse Genome Consortium"/>
            <person name="Kirkness E."/>
            <person name="Walenz B."/>
            <person name="Hass B."/>
            <person name="Bruggner R."/>
            <person name="Strausberg R."/>
        </authorList>
    </citation>
    <scope>NUCLEOTIDE SEQUENCE</scope>
    <source>
        <strain evidence="10">USDA</strain>
    </source>
</reference>
<dbReference type="Gene3D" id="2.160.10.20">
    <property type="entry name" value="Insect antifreeze protein"/>
    <property type="match status" value="1"/>
</dbReference>
<evidence type="ECO:0000256" key="7">
    <source>
        <dbReference type="ARBA" id="ARBA00023136"/>
    </source>
</evidence>
<dbReference type="EnsemblMetazoa" id="PHUM603960-RA">
    <property type="protein sequence ID" value="PHUM603960-PA"/>
    <property type="gene ID" value="PHUM603960"/>
</dbReference>
<evidence type="ECO:0000256" key="3">
    <source>
        <dbReference type="ARBA" id="ARBA00004630"/>
    </source>
</evidence>
<name>E0W3F0_PEDHC</name>
<dbReference type="InterPro" id="IPR037519">
    <property type="entry name" value="LITAF_fam"/>
</dbReference>
<feature type="domain" description="LITAF" evidence="9">
    <location>
        <begin position="181"/>
        <end position="261"/>
    </location>
</feature>
<organism>
    <name type="scientific">Pediculus humanus subsp. corporis</name>
    <name type="common">Body louse</name>
    <dbReference type="NCBI Taxonomy" id="121224"/>
    <lineage>
        <taxon>Eukaryota</taxon>
        <taxon>Metazoa</taxon>
        <taxon>Ecdysozoa</taxon>
        <taxon>Arthropoda</taxon>
        <taxon>Hexapoda</taxon>
        <taxon>Insecta</taxon>
        <taxon>Pterygota</taxon>
        <taxon>Neoptera</taxon>
        <taxon>Paraneoptera</taxon>
        <taxon>Psocodea</taxon>
        <taxon>Troctomorpha</taxon>
        <taxon>Phthiraptera</taxon>
        <taxon>Anoplura</taxon>
        <taxon>Pediculidae</taxon>
        <taxon>Pediculus</taxon>
    </lineage>
</organism>
<evidence type="ECO:0000256" key="1">
    <source>
        <dbReference type="ARBA" id="ARBA00004414"/>
    </source>
</evidence>
<dbReference type="GO" id="GO:0031902">
    <property type="term" value="C:late endosome membrane"/>
    <property type="evidence" value="ECO:0007669"/>
    <property type="project" value="UniProtKB-SubCell"/>
</dbReference>
<dbReference type="KEGG" id="phu:Phum_PHUM603960"/>
<comment type="similarity">
    <text evidence="4">Belongs to the CDIP1/LITAF family.</text>
</comment>
<evidence type="ECO:0000256" key="5">
    <source>
        <dbReference type="ARBA" id="ARBA00022723"/>
    </source>
</evidence>
<dbReference type="GO" id="GO:0005765">
    <property type="term" value="C:lysosomal membrane"/>
    <property type="evidence" value="ECO:0007669"/>
    <property type="project" value="UniProtKB-SubCell"/>
</dbReference>
<keyword evidence="12" id="KW-1185">Reference proteome</keyword>
<comment type="subcellular location">
    <subcellularLocation>
        <location evidence="2">Endosome membrane</location>
        <topology evidence="2">Peripheral membrane protein</topology>
    </subcellularLocation>
    <subcellularLocation>
        <location evidence="1">Late endosome membrane</location>
    </subcellularLocation>
    <subcellularLocation>
        <location evidence="3">Lysosome membrane</location>
        <topology evidence="3">Peripheral membrane protein</topology>
        <orientation evidence="3">Cytoplasmic side</orientation>
    </subcellularLocation>
</comment>
<dbReference type="EMBL" id="AAZO01007380">
    <property type="status" value="NOT_ANNOTATED_CDS"/>
    <property type="molecule type" value="Genomic_DNA"/>
</dbReference>
<evidence type="ECO:0000313" key="10">
    <source>
        <dbReference type="EMBL" id="EEB20156.1"/>
    </source>
</evidence>
<reference evidence="10" key="1">
    <citation type="submission" date="2007-04" db="EMBL/GenBank/DDBJ databases">
        <title>Annotation of Pediculus humanus corporis strain USDA.</title>
        <authorList>
            <person name="Kirkness E."/>
            <person name="Hannick L."/>
            <person name="Hass B."/>
            <person name="Bruggner R."/>
            <person name="Lawson D."/>
            <person name="Bidwell S."/>
            <person name="Joardar V."/>
            <person name="Caler E."/>
            <person name="Walenz B."/>
            <person name="Inman J."/>
            <person name="Schobel S."/>
            <person name="Galinsky K."/>
            <person name="Amedeo P."/>
            <person name="Strausberg R."/>
        </authorList>
    </citation>
    <scope>NUCLEOTIDE SEQUENCE</scope>
    <source>
        <strain evidence="10">USDA</strain>
    </source>
</reference>
<evidence type="ECO:0000256" key="8">
    <source>
        <dbReference type="SAM" id="MobiDB-lite"/>
    </source>
</evidence>
<dbReference type="InterPro" id="IPR006629">
    <property type="entry name" value="LITAF"/>
</dbReference>